<name>A0A218XYQ8_PUNGR</name>
<evidence type="ECO:0000313" key="2">
    <source>
        <dbReference type="Proteomes" id="UP000197138"/>
    </source>
</evidence>
<reference evidence="2" key="1">
    <citation type="journal article" date="2017" name="Plant J.">
        <title>The pomegranate (Punica granatum L.) genome and the genomics of punicalagin biosynthesis.</title>
        <authorList>
            <person name="Qin G."/>
            <person name="Xu C."/>
            <person name="Ming R."/>
            <person name="Tang H."/>
            <person name="Guyot R."/>
            <person name="Kramer E.M."/>
            <person name="Hu Y."/>
            <person name="Yi X."/>
            <person name="Qi Y."/>
            <person name="Xu X."/>
            <person name="Gao Z."/>
            <person name="Pan H."/>
            <person name="Jian J."/>
            <person name="Tian Y."/>
            <person name="Yue Z."/>
            <person name="Xu Y."/>
        </authorList>
    </citation>
    <scope>NUCLEOTIDE SEQUENCE [LARGE SCALE GENOMIC DNA]</scope>
    <source>
        <strain evidence="2">cv. Dabenzi</strain>
    </source>
</reference>
<comment type="caution">
    <text evidence="1">The sequence shown here is derived from an EMBL/GenBank/DDBJ whole genome shotgun (WGS) entry which is preliminary data.</text>
</comment>
<gene>
    <name evidence="1" type="ORF">CDL15_Pgr006425</name>
</gene>
<protein>
    <submittedName>
        <fullName evidence="1">Uncharacterized protein</fullName>
    </submittedName>
</protein>
<dbReference type="Proteomes" id="UP000197138">
    <property type="component" value="Unassembled WGS sequence"/>
</dbReference>
<proteinExistence type="predicted"/>
<dbReference type="EMBL" id="MTKT01000553">
    <property type="protein sequence ID" value="OWM90104.1"/>
    <property type="molecule type" value="Genomic_DNA"/>
</dbReference>
<evidence type="ECO:0000313" key="1">
    <source>
        <dbReference type="EMBL" id="OWM90104.1"/>
    </source>
</evidence>
<sequence>MDRARRTDLASAYSGFASREIWNHESAAGLFGRCETPVRHDLLMFQVASVLMKPHSYLVGFNLDSSYCDANAKIPSCCPMLCPVLEGSLYVLLIFLTVSCRSVDLPTYKTSFREIHN</sequence>
<accession>A0A218XYQ8</accession>
<organism evidence="1 2">
    <name type="scientific">Punica granatum</name>
    <name type="common">Pomegranate</name>
    <dbReference type="NCBI Taxonomy" id="22663"/>
    <lineage>
        <taxon>Eukaryota</taxon>
        <taxon>Viridiplantae</taxon>
        <taxon>Streptophyta</taxon>
        <taxon>Embryophyta</taxon>
        <taxon>Tracheophyta</taxon>
        <taxon>Spermatophyta</taxon>
        <taxon>Magnoliopsida</taxon>
        <taxon>eudicotyledons</taxon>
        <taxon>Gunneridae</taxon>
        <taxon>Pentapetalae</taxon>
        <taxon>rosids</taxon>
        <taxon>malvids</taxon>
        <taxon>Myrtales</taxon>
        <taxon>Lythraceae</taxon>
        <taxon>Punica</taxon>
    </lineage>
</organism>
<dbReference type="AlphaFoldDB" id="A0A218XYQ8"/>